<dbReference type="Gene3D" id="3.90.550.10">
    <property type="entry name" value="Spore Coat Polysaccharide Biosynthesis Protein SpsA, Chain A"/>
    <property type="match status" value="2"/>
</dbReference>
<dbReference type="Pfam" id="PF00535">
    <property type="entry name" value="Glycos_transf_2"/>
    <property type="match status" value="2"/>
</dbReference>
<protein>
    <submittedName>
        <fullName evidence="3">Glycosyltransferase, GT2 family</fullName>
    </submittedName>
</protein>
<feature type="domain" description="Glycosyltransferase 2-like" evidence="1">
    <location>
        <begin position="241"/>
        <end position="421"/>
    </location>
</feature>
<dbReference type="InterPro" id="IPR028098">
    <property type="entry name" value="Glyco_trans_4-like_N"/>
</dbReference>
<evidence type="ECO:0000259" key="2">
    <source>
        <dbReference type="Pfam" id="PF13439"/>
    </source>
</evidence>
<feature type="domain" description="Glycosyltransferase subfamily 4-like N-terminal" evidence="2">
    <location>
        <begin position="595"/>
        <end position="734"/>
    </location>
</feature>
<dbReference type="PANTHER" id="PTHR43179">
    <property type="entry name" value="RHAMNOSYLTRANSFERASE WBBL"/>
    <property type="match status" value="1"/>
</dbReference>
<dbReference type="InterPro" id="IPR029044">
    <property type="entry name" value="Nucleotide-diphossugar_trans"/>
</dbReference>
<evidence type="ECO:0000313" key="3">
    <source>
        <dbReference type="EMBL" id="SHF79880.1"/>
    </source>
</evidence>
<dbReference type="InterPro" id="IPR001173">
    <property type="entry name" value="Glyco_trans_2-like"/>
</dbReference>
<dbReference type="EMBL" id="FQUE01000013">
    <property type="protein sequence ID" value="SHF79880.1"/>
    <property type="molecule type" value="Genomic_DNA"/>
</dbReference>
<accession>A0A1M5EL76</accession>
<reference evidence="4" key="1">
    <citation type="submission" date="2016-11" db="EMBL/GenBank/DDBJ databases">
        <authorList>
            <person name="Varghese N."/>
            <person name="Submissions S."/>
        </authorList>
    </citation>
    <scope>NUCLEOTIDE SEQUENCE [LARGE SCALE GENOMIC DNA]</scope>
    <source>
        <strain evidence="4">DSM 29326</strain>
    </source>
</reference>
<keyword evidence="4" id="KW-1185">Reference proteome</keyword>
<evidence type="ECO:0000313" key="4">
    <source>
        <dbReference type="Proteomes" id="UP000183987"/>
    </source>
</evidence>
<gene>
    <name evidence="3" type="ORF">SAMN05444339_11335</name>
</gene>
<dbReference type="Gene3D" id="3.40.50.2000">
    <property type="entry name" value="Glycogen Phosphorylase B"/>
    <property type="match status" value="2"/>
</dbReference>
<dbReference type="Pfam" id="PF13439">
    <property type="entry name" value="Glyco_transf_4"/>
    <property type="match status" value="1"/>
</dbReference>
<dbReference type="STRING" id="366533.SAMN05444339_11335"/>
<dbReference type="SUPFAM" id="SSF53756">
    <property type="entry name" value="UDP-Glycosyltransferase/glycogen phosphorylase"/>
    <property type="match status" value="1"/>
</dbReference>
<name>A0A1M5EL76_LOKAT</name>
<organism evidence="3 4">
    <name type="scientific">Loktanella atrilutea</name>
    <dbReference type="NCBI Taxonomy" id="366533"/>
    <lineage>
        <taxon>Bacteria</taxon>
        <taxon>Pseudomonadati</taxon>
        <taxon>Pseudomonadota</taxon>
        <taxon>Alphaproteobacteria</taxon>
        <taxon>Rhodobacterales</taxon>
        <taxon>Roseobacteraceae</taxon>
        <taxon>Loktanella</taxon>
    </lineage>
</organism>
<evidence type="ECO:0000259" key="1">
    <source>
        <dbReference type="Pfam" id="PF00535"/>
    </source>
</evidence>
<sequence length="1427" mass="158919">MLATSNKRLRNALRSHDGVEKIRIIKIDSFITFAIGLIPKSGSLVIYAISRQADSINVVIVRDGKAHETMTLMAVNGLKKLSEPMLFGSFTCFSHDIPHSDRIHIVYDDKVLFDADVACIAPYAGHVDKIQNGRIYGWAVDFGRSPSDTKVELLIDGIPYATRSTIILRPDVNKTFPGRALSGFEFNVILDDLPWHKVNISVRISESSYILDSREPYYEPKRGSAHILAPLQLQSSGKSVSVIVPIYNAPQELRECINSLLIHTNFGAGRHRLILSDDASPDPEVGQVLNDYENYDGFIILRNSINKGYTGNINYAISVAKSLDPEGDVILLNSDTRVTPQWLELLQRCAMQRPSIGTVSAVSDNAGAFSMPQKNSSNPVPAWMNEDDYARLVTHVSALTHLRVPTTSGFCMYIRQKVFADIGLFDAENFSRGYGEENDFCMRAGHIGWEHVIADNVIVYHERSASFLGSKNALMDRASNLIPEMYPEYSQAVYQAFSQSPDINLIRFKIQHGQLRHTRLPRPRVAFVIGVESGGTPQTNMDLMSSIQTDYEPYLILSTTGTLRIFRIVGEERIEVEKINLGHRVMPIAHDSDSYRTAIADILQRYAFELVHIRHIGRHGLSLIRIARDLSIPVLFSLHDFYTVCPNVKLLDAENRYCAGRCTEGGSDCNIELWDGRYTPPLKRAWVYSWQTIFRQILPLCNGLITTSPYARDLIRSIYGLEDTRFDVIPHARDFDNFSHEAAPLAANEPLRVFVPGNIVPAKGLDLIHAIKELDIDNKIEFHFAGTCKVDLSRYGVYHGPYERANFGDVVKSIQPHVGAVLSIWPETYSHTLTELWSCGVPVVTSSYGATGERVAEHGGGWALTNMDPALVFAFFVGLSGNSDEIETRQTEVMEWQLGYGRDYSIAIMAERYKRLYRQTLRRAPGRELEAVVLPFGGQLGASQPTTHLNELLDGTGAGIHVMVWPTPTLHMLDKIGVPDHLVIRYHDEPSELADPCKDLADAQTTAPGMKLVLEMAADAIALPMAEDYLTVRPALVWLLANADLIIGPAELIAKSDMLRDIDLASMVPQLENMKHLPNLALPAPASLLPAGSSDASAIFAQRLEAEVVDGGSACIFRHNEALVAANFTLIDWNAMLGTPRIPGMVSLIMPTFNRVGLTEKFLRSILSITQETTEYEIIIVDNGSVSEARDQIKMLAGIDPRVRVVCANTPLMFSVGCNYGASFARGEYILFVNNDMEAIEADWLDALIKPLREQPKIGITGGRLLFSDRTIQHAGLVFSNQTNMAYHAYLGEPHDAPHVCKQRIMQAVTGACMALRATDWAKLRGFNPLFLNGCEDVDLCLRMKRVLQRDTLYVPECLLLHLEGKSPGRGRFILPNRLIFSRLWGEFIKPDDQSLYSQDGFKSVHYTAGSPWLAKEYQTVSVSLSS</sequence>
<dbReference type="PANTHER" id="PTHR43179:SF7">
    <property type="entry name" value="RHAMNOSYLTRANSFERASE WBBL"/>
    <property type="match status" value="1"/>
</dbReference>
<feature type="domain" description="Glycosyltransferase 2-like" evidence="1">
    <location>
        <begin position="1147"/>
        <end position="1269"/>
    </location>
</feature>
<dbReference type="Proteomes" id="UP000183987">
    <property type="component" value="Unassembled WGS sequence"/>
</dbReference>
<dbReference type="GO" id="GO:0016757">
    <property type="term" value="F:glycosyltransferase activity"/>
    <property type="evidence" value="ECO:0007669"/>
    <property type="project" value="UniProtKB-ARBA"/>
</dbReference>
<keyword evidence="3" id="KW-0808">Transferase</keyword>
<dbReference type="SUPFAM" id="SSF53448">
    <property type="entry name" value="Nucleotide-diphospho-sugar transferases"/>
    <property type="match status" value="2"/>
</dbReference>
<dbReference type="CDD" id="cd04186">
    <property type="entry name" value="GT_2_like_c"/>
    <property type="match status" value="1"/>
</dbReference>
<proteinExistence type="predicted"/>